<dbReference type="EMBL" id="BJWL01000015">
    <property type="protein sequence ID" value="GFZ01665.1"/>
    <property type="molecule type" value="Genomic_DNA"/>
</dbReference>
<reference evidence="1 2" key="1">
    <citation type="submission" date="2019-07" db="EMBL/GenBank/DDBJ databases">
        <title>De Novo Assembly of kiwifruit Actinidia rufa.</title>
        <authorList>
            <person name="Sugita-Konishi S."/>
            <person name="Sato K."/>
            <person name="Mori E."/>
            <person name="Abe Y."/>
            <person name="Kisaki G."/>
            <person name="Hamano K."/>
            <person name="Suezawa K."/>
            <person name="Otani M."/>
            <person name="Fukuda T."/>
            <person name="Manabe T."/>
            <person name="Gomi K."/>
            <person name="Tabuchi M."/>
            <person name="Akimitsu K."/>
            <person name="Kataoka I."/>
        </authorList>
    </citation>
    <scope>NUCLEOTIDE SEQUENCE [LARGE SCALE GENOMIC DNA]</scope>
    <source>
        <strain evidence="2">cv. Fuchu</strain>
    </source>
</reference>
<dbReference type="Proteomes" id="UP000585474">
    <property type="component" value="Unassembled WGS sequence"/>
</dbReference>
<gene>
    <name evidence="1" type="ORF">Acr_15g0002740</name>
</gene>
<evidence type="ECO:0000313" key="1">
    <source>
        <dbReference type="EMBL" id="GFZ01665.1"/>
    </source>
</evidence>
<protein>
    <submittedName>
        <fullName evidence="1">Uncharacterized protein</fullName>
    </submittedName>
</protein>
<name>A0A7J0FSK3_9ERIC</name>
<comment type="caution">
    <text evidence="1">The sequence shown here is derived from an EMBL/GenBank/DDBJ whole genome shotgun (WGS) entry which is preliminary data.</text>
</comment>
<organism evidence="1 2">
    <name type="scientific">Actinidia rufa</name>
    <dbReference type="NCBI Taxonomy" id="165716"/>
    <lineage>
        <taxon>Eukaryota</taxon>
        <taxon>Viridiplantae</taxon>
        <taxon>Streptophyta</taxon>
        <taxon>Embryophyta</taxon>
        <taxon>Tracheophyta</taxon>
        <taxon>Spermatophyta</taxon>
        <taxon>Magnoliopsida</taxon>
        <taxon>eudicotyledons</taxon>
        <taxon>Gunneridae</taxon>
        <taxon>Pentapetalae</taxon>
        <taxon>asterids</taxon>
        <taxon>Ericales</taxon>
        <taxon>Actinidiaceae</taxon>
        <taxon>Actinidia</taxon>
    </lineage>
</organism>
<keyword evidence="2" id="KW-1185">Reference proteome</keyword>
<accession>A0A7J0FSK3</accession>
<evidence type="ECO:0000313" key="2">
    <source>
        <dbReference type="Proteomes" id="UP000585474"/>
    </source>
</evidence>
<dbReference type="AlphaFoldDB" id="A0A7J0FSK3"/>
<proteinExistence type="predicted"/>
<sequence length="79" mass="8660">MVRTDPEGYGVEKIWQWSVRQREREKLPRRVREAAMGKGLTVALGWGVAVALAGHSGGSCGGLVARLKKGMIWAQVELN</sequence>